<keyword evidence="2 5" id="KW-0812">Transmembrane</keyword>
<feature type="transmembrane region" description="Helical" evidence="5">
    <location>
        <begin position="13"/>
        <end position="32"/>
    </location>
</feature>
<dbReference type="Proteomes" id="UP001302126">
    <property type="component" value="Unassembled WGS sequence"/>
</dbReference>
<evidence type="ECO:0000313" key="7">
    <source>
        <dbReference type="Proteomes" id="UP001302126"/>
    </source>
</evidence>
<dbReference type="PANTHER" id="PTHR35371">
    <property type="entry name" value="INNER MEMBRANE PROTEIN"/>
    <property type="match status" value="1"/>
</dbReference>
<evidence type="ECO:0000256" key="5">
    <source>
        <dbReference type="SAM" id="Phobius"/>
    </source>
</evidence>
<reference evidence="6" key="1">
    <citation type="journal article" date="2023" name="Mol. Phylogenet. Evol.">
        <title>Genome-scale phylogeny and comparative genomics of the fungal order Sordariales.</title>
        <authorList>
            <person name="Hensen N."/>
            <person name="Bonometti L."/>
            <person name="Westerberg I."/>
            <person name="Brannstrom I.O."/>
            <person name="Guillou S."/>
            <person name="Cros-Aarteil S."/>
            <person name="Calhoun S."/>
            <person name="Haridas S."/>
            <person name="Kuo A."/>
            <person name="Mondo S."/>
            <person name="Pangilinan J."/>
            <person name="Riley R."/>
            <person name="LaButti K."/>
            <person name="Andreopoulos B."/>
            <person name="Lipzen A."/>
            <person name="Chen C."/>
            <person name="Yan M."/>
            <person name="Daum C."/>
            <person name="Ng V."/>
            <person name="Clum A."/>
            <person name="Steindorff A."/>
            <person name="Ohm R.A."/>
            <person name="Martin F."/>
            <person name="Silar P."/>
            <person name="Natvig D.O."/>
            <person name="Lalanne C."/>
            <person name="Gautier V."/>
            <person name="Ament-Velasquez S.L."/>
            <person name="Kruys A."/>
            <person name="Hutchinson M.I."/>
            <person name="Powell A.J."/>
            <person name="Barry K."/>
            <person name="Miller A.N."/>
            <person name="Grigoriev I.V."/>
            <person name="Debuchy R."/>
            <person name="Gladieux P."/>
            <person name="Hiltunen Thoren M."/>
            <person name="Johannesson H."/>
        </authorList>
    </citation>
    <scope>NUCLEOTIDE SEQUENCE</scope>
    <source>
        <strain evidence="6">PSN309</strain>
    </source>
</reference>
<evidence type="ECO:0000313" key="6">
    <source>
        <dbReference type="EMBL" id="KAK4189549.1"/>
    </source>
</evidence>
<comment type="caution">
    <text evidence="6">The sequence shown here is derived from an EMBL/GenBank/DDBJ whole genome shotgun (WGS) entry which is preliminary data.</text>
</comment>
<organism evidence="6 7">
    <name type="scientific">Podospora australis</name>
    <dbReference type="NCBI Taxonomy" id="1536484"/>
    <lineage>
        <taxon>Eukaryota</taxon>
        <taxon>Fungi</taxon>
        <taxon>Dikarya</taxon>
        <taxon>Ascomycota</taxon>
        <taxon>Pezizomycotina</taxon>
        <taxon>Sordariomycetes</taxon>
        <taxon>Sordariomycetidae</taxon>
        <taxon>Sordariales</taxon>
        <taxon>Podosporaceae</taxon>
        <taxon>Podospora</taxon>
    </lineage>
</organism>
<dbReference type="Gene3D" id="1.20.120.550">
    <property type="entry name" value="Membrane associated eicosanoid/glutathione metabolism-like domain"/>
    <property type="match status" value="1"/>
</dbReference>
<keyword evidence="4 5" id="KW-0472">Membrane</keyword>
<proteinExistence type="predicted"/>
<dbReference type="InterPro" id="IPR001129">
    <property type="entry name" value="Membr-assoc_MAPEG"/>
</dbReference>
<protein>
    <submittedName>
        <fullName evidence="6">Uncharacterized protein</fullName>
    </submittedName>
</protein>
<evidence type="ECO:0000256" key="1">
    <source>
        <dbReference type="ARBA" id="ARBA00004370"/>
    </source>
</evidence>
<comment type="subcellular location">
    <subcellularLocation>
        <location evidence="1">Membrane</location>
    </subcellularLocation>
</comment>
<dbReference type="EMBL" id="MU864374">
    <property type="protein sequence ID" value="KAK4189549.1"/>
    <property type="molecule type" value="Genomic_DNA"/>
</dbReference>
<dbReference type="SUPFAM" id="SSF161084">
    <property type="entry name" value="MAPEG domain-like"/>
    <property type="match status" value="1"/>
</dbReference>
<name>A0AAN7AK22_9PEZI</name>
<keyword evidence="3 5" id="KW-1133">Transmembrane helix</keyword>
<evidence type="ECO:0000256" key="3">
    <source>
        <dbReference type="ARBA" id="ARBA00022989"/>
    </source>
</evidence>
<evidence type="ECO:0000256" key="4">
    <source>
        <dbReference type="ARBA" id="ARBA00023136"/>
    </source>
</evidence>
<keyword evidence="7" id="KW-1185">Reference proteome</keyword>
<dbReference type="PANTHER" id="PTHR35371:SF1">
    <property type="entry name" value="BLR7753 PROTEIN"/>
    <property type="match status" value="1"/>
</dbReference>
<reference evidence="6" key="2">
    <citation type="submission" date="2023-05" db="EMBL/GenBank/DDBJ databases">
        <authorList>
            <consortium name="Lawrence Berkeley National Laboratory"/>
            <person name="Steindorff A."/>
            <person name="Hensen N."/>
            <person name="Bonometti L."/>
            <person name="Westerberg I."/>
            <person name="Brannstrom I.O."/>
            <person name="Guillou S."/>
            <person name="Cros-Aarteil S."/>
            <person name="Calhoun S."/>
            <person name="Haridas S."/>
            <person name="Kuo A."/>
            <person name="Mondo S."/>
            <person name="Pangilinan J."/>
            <person name="Riley R."/>
            <person name="Labutti K."/>
            <person name="Andreopoulos B."/>
            <person name="Lipzen A."/>
            <person name="Chen C."/>
            <person name="Yanf M."/>
            <person name="Daum C."/>
            <person name="Ng V."/>
            <person name="Clum A."/>
            <person name="Ohm R."/>
            <person name="Martin F."/>
            <person name="Silar P."/>
            <person name="Natvig D."/>
            <person name="Lalanne C."/>
            <person name="Gautier V."/>
            <person name="Ament-Velasquez S.L."/>
            <person name="Kruys A."/>
            <person name="Hutchinson M.I."/>
            <person name="Powell A.J."/>
            <person name="Barry K."/>
            <person name="Miller A.N."/>
            <person name="Grigoriev I.V."/>
            <person name="Debuchy R."/>
            <person name="Gladieux P."/>
            <person name="Thoren M.H."/>
            <person name="Johannesson H."/>
        </authorList>
    </citation>
    <scope>NUCLEOTIDE SEQUENCE</scope>
    <source>
        <strain evidence="6">PSN309</strain>
    </source>
</reference>
<dbReference type="AlphaFoldDB" id="A0AAN7AK22"/>
<dbReference type="InterPro" id="IPR023352">
    <property type="entry name" value="MAPEG-like_dom_sf"/>
</dbReference>
<dbReference type="Pfam" id="PF01124">
    <property type="entry name" value="MAPEG"/>
    <property type="match status" value="1"/>
</dbReference>
<feature type="transmembrane region" description="Helical" evidence="5">
    <location>
        <begin position="133"/>
        <end position="153"/>
    </location>
</feature>
<accession>A0AAN7AK22</accession>
<sequence length="157" mass="17110">MEFIANTLSSTNLSYYTIPVAFFLCMAPNAYAMKLAGKNYDIAHPRRTEEFCAKDTSLDKATVNKISRAKAASANGFETISLYAASIVAANAAKMPITKLNKLAVGYCVSRAVYNYVYVGLQDNRKLAGLRPFVWFAGIWIVMTLFVGAGNALNTLA</sequence>
<dbReference type="GO" id="GO:0016020">
    <property type="term" value="C:membrane"/>
    <property type="evidence" value="ECO:0007669"/>
    <property type="project" value="UniProtKB-SubCell"/>
</dbReference>
<evidence type="ECO:0000256" key="2">
    <source>
        <dbReference type="ARBA" id="ARBA00022692"/>
    </source>
</evidence>
<gene>
    <name evidence="6" type="ORF">QBC35DRAFT_430438</name>
</gene>